<protein>
    <submittedName>
        <fullName evidence="2">Uncharacterized protein</fullName>
    </submittedName>
</protein>
<feature type="compositionally biased region" description="Polar residues" evidence="1">
    <location>
        <begin position="58"/>
        <end position="71"/>
    </location>
</feature>
<reference evidence="2" key="1">
    <citation type="submission" date="2021-01" db="EMBL/GenBank/DDBJ databases">
        <authorList>
            <consortium name="Genoscope - CEA"/>
            <person name="William W."/>
        </authorList>
    </citation>
    <scope>NUCLEOTIDE SEQUENCE</scope>
</reference>
<gene>
    <name evidence="2" type="ORF">PSON_ATCC_30995.1.T0580202</name>
</gene>
<name>A0A8S1NS27_9CILI</name>
<comment type="caution">
    <text evidence="2">The sequence shown here is derived from an EMBL/GenBank/DDBJ whole genome shotgun (WGS) entry which is preliminary data.</text>
</comment>
<evidence type="ECO:0000313" key="2">
    <source>
        <dbReference type="EMBL" id="CAD8092075.1"/>
    </source>
</evidence>
<accession>A0A8S1NS27</accession>
<dbReference type="OrthoDB" id="293187at2759"/>
<organism evidence="2 3">
    <name type="scientific">Paramecium sonneborni</name>
    <dbReference type="NCBI Taxonomy" id="65129"/>
    <lineage>
        <taxon>Eukaryota</taxon>
        <taxon>Sar</taxon>
        <taxon>Alveolata</taxon>
        <taxon>Ciliophora</taxon>
        <taxon>Intramacronucleata</taxon>
        <taxon>Oligohymenophorea</taxon>
        <taxon>Peniculida</taxon>
        <taxon>Parameciidae</taxon>
        <taxon>Paramecium</taxon>
    </lineage>
</organism>
<feature type="compositionally biased region" description="Polar residues" evidence="1">
    <location>
        <begin position="22"/>
        <end position="45"/>
    </location>
</feature>
<sequence>MSLIYKHHLILPEFKLNETIPFQNPQSKNMTTYRSSQKNHSNQRVNQEKNAPHEESQVENADYNQPTQRKISPNDKQKLPQLIVRTAASDEKTIKNYLDHLNTLRSQKNTQKQTKFKKVRTETEIVQYGDMKFKRVKDNASKKSIGAFINIQNPQLKSYIRFSQQIYQLTENLHKLKEYINNDRKLLQVVKQLIGLKKNLRKVLLKQNGDELVDFQEITKLCCVREIQYVFGEQKVIDKFDLTLFDDLVYLTDTIGNLLLQNKIQSINRINENIIKEAEQIQKIQLHLGMADEEQKLSVQTLPMKRFNMHDEIEQFEQKLGPMQFISKQARQTSMVLSKVINGLND</sequence>
<proteinExistence type="predicted"/>
<dbReference type="Proteomes" id="UP000692954">
    <property type="component" value="Unassembled WGS sequence"/>
</dbReference>
<feature type="compositionally biased region" description="Basic and acidic residues" evidence="1">
    <location>
        <begin position="46"/>
        <end position="56"/>
    </location>
</feature>
<evidence type="ECO:0000313" key="3">
    <source>
        <dbReference type="Proteomes" id="UP000692954"/>
    </source>
</evidence>
<feature type="region of interest" description="Disordered" evidence="1">
    <location>
        <begin position="22"/>
        <end position="78"/>
    </location>
</feature>
<keyword evidence="3" id="KW-1185">Reference proteome</keyword>
<evidence type="ECO:0000256" key="1">
    <source>
        <dbReference type="SAM" id="MobiDB-lite"/>
    </source>
</evidence>
<dbReference type="AlphaFoldDB" id="A0A8S1NS27"/>
<dbReference type="EMBL" id="CAJJDN010000058">
    <property type="protein sequence ID" value="CAD8092075.1"/>
    <property type="molecule type" value="Genomic_DNA"/>
</dbReference>